<dbReference type="AlphaFoldDB" id="A0A0A9E6K6"/>
<protein>
    <submittedName>
        <fullName evidence="1">Uncharacterized protein</fullName>
    </submittedName>
</protein>
<accession>A0A0A9E6K6</accession>
<reference evidence="1" key="2">
    <citation type="journal article" date="2015" name="Data Brief">
        <title>Shoot transcriptome of the giant reed, Arundo donax.</title>
        <authorList>
            <person name="Barrero R.A."/>
            <person name="Guerrero F.D."/>
            <person name="Moolhuijzen P."/>
            <person name="Goolsby J.A."/>
            <person name="Tidwell J."/>
            <person name="Bellgard S.E."/>
            <person name="Bellgard M.I."/>
        </authorList>
    </citation>
    <scope>NUCLEOTIDE SEQUENCE</scope>
    <source>
        <tissue evidence="1">Shoot tissue taken approximately 20 cm above the soil surface</tissue>
    </source>
</reference>
<name>A0A0A9E6K6_ARUDO</name>
<evidence type="ECO:0000313" key="1">
    <source>
        <dbReference type="EMBL" id="JAD95706.1"/>
    </source>
</evidence>
<sequence length="52" mass="5893">MTNSCQLVTFVPIQIMHSGCTEPITLTLALFLDRDLVCLHPPFQKQKQVHAK</sequence>
<dbReference type="EMBL" id="GBRH01202189">
    <property type="protein sequence ID" value="JAD95706.1"/>
    <property type="molecule type" value="Transcribed_RNA"/>
</dbReference>
<proteinExistence type="predicted"/>
<organism evidence="1">
    <name type="scientific">Arundo donax</name>
    <name type="common">Giant reed</name>
    <name type="synonym">Donax arundinaceus</name>
    <dbReference type="NCBI Taxonomy" id="35708"/>
    <lineage>
        <taxon>Eukaryota</taxon>
        <taxon>Viridiplantae</taxon>
        <taxon>Streptophyta</taxon>
        <taxon>Embryophyta</taxon>
        <taxon>Tracheophyta</taxon>
        <taxon>Spermatophyta</taxon>
        <taxon>Magnoliopsida</taxon>
        <taxon>Liliopsida</taxon>
        <taxon>Poales</taxon>
        <taxon>Poaceae</taxon>
        <taxon>PACMAD clade</taxon>
        <taxon>Arundinoideae</taxon>
        <taxon>Arundineae</taxon>
        <taxon>Arundo</taxon>
    </lineage>
</organism>
<reference evidence="1" key="1">
    <citation type="submission" date="2014-09" db="EMBL/GenBank/DDBJ databases">
        <authorList>
            <person name="Magalhaes I.L.F."/>
            <person name="Oliveira U."/>
            <person name="Santos F.R."/>
            <person name="Vidigal T.H.D.A."/>
            <person name="Brescovit A.D."/>
            <person name="Santos A.J."/>
        </authorList>
    </citation>
    <scope>NUCLEOTIDE SEQUENCE</scope>
    <source>
        <tissue evidence="1">Shoot tissue taken approximately 20 cm above the soil surface</tissue>
    </source>
</reference>